<organism evidence="2 3">
    <name type="scientific">Ephemerocybe angulata</name>
    <dbReference type="NCBI Taxonomy" id="980116"/>
    <lineage>
        <taxon>Eukaryota</taxon>
        <taxon>Fungi</taxon>
        <taxon>Dikarya</taxon>
        <taxon>Basidiomycota</taxon>
        <taxon>Agaricomycotina</taxon>
        <taxon>Agaricomycetes</taxon>
        <taxon>Agaricomycetidae</taxon>
        <taxon>Agaricales</taxon>
        <taxon>Agaricineae</taxon>
        <taxon>Psathyrellaceae</taxon>
        <taxon>Ephemerocybe</taxon>
    </lineage>
</organism>
<feature type="region of interest" description="Disordered" evidence="1">
    <location>
        <begin position="89"/>
        <end position="110"/>
    </location>
</feature>
<accession>A0A8H6HJ72</accession>
<sequence>MRGREPGSLRTPHLGRSLSLVTQRSPDLRNPRLRVRSLRKAESFPGTCLEPRWCDLRSHEYALLIVPLPNPKTWSPATREALSRVPAVLPTHVQQRAPPSSSSRARTPDSSTCTWVLATPQPPTQLSCRRPTTACGSPKPIAPLPCTSWLQSTVALNAAATVVTTHLVAATTHHQSHYLLAALRPLHLTQAETVLYRRRHAEVSAISQ</sequence>
<reference evidence="2 3" key="1">
    <citation type="submission" date="2020-07" db="EMBL/GenBank/DDBJ databases">
        <title>Comparative genomics of pyrophilous fungi reveals a link between fire events and developmental genes.</title>
        <authorList>
            <consortium name="DOE Joint Genome Institute"/>
            <person name="Steindorff A.S."/>
            <person name="Carver A."/>
            <person name="Calhoun S."/>
            <person name="Stillman K."/>
            <person name="Liu H."/>
            <person name="Lipzen A."/>
            <person name="Pangilinan J."/>
            <person name="Labutti K."/>
            <person name="Bruns T.D."/>
            <person name="Grigoriev I.V."/>
        </authorList>
    </citation>
    <scope>NUCLEOTIDE SEQUENCE [LARGE SCALE GENOMIC DNA]</scope>
    <source>
        <strain evidence="2 3">CBS 144469</strain>
    </source>
</reference>
<dbReference type="Proteomes" id="UP000521943">
    <property type="component" value="Unassembled WGS sequence"/>
</dbReference>
<dbReference type="EMBL" id="JACGCI010000075">
    <property type="protein sequence ID" value="KAF6748020.1"/>
    <property type="molecule type" value="Genomic_DNA"/>
</dbReference>
<name>A0A8H6HJ72_9AGAR</name>
<evidence type="ECO:0000313" key="2">
    <source>
        <dbReference type="EMBL" id="KAF6748020.1"/>
    </source>
</evidence>
<dbReference type="AlphaFoldDB" id="A0A8H6HJ72"/>
<proteinExistence type="predicted"/>
<evidence type="ECO:0000256" key="1">
    <source>
        <dbReference type="SAM" id="MobiDB-lite"/>
    </source>
</evidence>
<evidence type="ECO:0000313" key="3">
    <source>
        <dbReference type="Proteomes" id="UP000521943"/>
    </source>
</evidence>
<feature type="compositionally biased region" description="Low complexity" evidence="1">
    <location>
        <begin position="96"/>
        <end position="110"/>
    </location>
</feature>
<protein>
    <submittedName>
        <fullName evidence="2">Uncharacterized protein</fullName>
    </submittedName>
</protein>
<keyword evidence="3" id="KW-1185">Reference proteome</keyword>
<comment type="caution">
    <text evidence="2">The sequence shown here is derived from an EMBL/GenBank/DDBJ whole genome shotgun (WGS) entry which is preliminary data.</text>
</comment>
<gene>
    <name evidence="2" type="ORF">DFP72DRAFT_583122</name>
</gene>